<dbReference type="EMBL" id="JBHTBX010000002">
    <property type="protein sequence ID" value="MFC7433786.1"/>
    <property type="molecule type" value="Genomic_DNA"/>
</dbReference>
<reference evidence="3" key="1">
    <citation type="journal article" date="2019" name="Int. J. Syst. Evol. Microbiol.">
        <title>The Global Catalogue of Microorganisms (GCM) 10K type strain sequencing project: providing services to taxonomists for standard genome sequencing and annotation.</title>
        <authorList>
            <consortium name="The Broad Institute Genomics Platform"/>
            <consortium name="The Broad Institute Genome Sequencing Center for Infectious Disease"/>
            <person name="Wu L."/>
            <person name="Ma J."/>
        </authorList>
    </citation>
    <scope>NUCLEOTIDE SEQUENCE [LARGE SCALE GENOMIC DNA]</scope>
    <source>
        <strain evidence="3">CCUG 54518</strain>
    </source>
</reference>
<keyword evidence="1" id="KW-0732">Signal</keyword>
<comment type="caution">
    <text evidence="2">The sequence shown here is derived from an EMBL/GenBank/DDBJ whole genome shotgun (WGS) entry which is preliminary data.</text>
</comment>
<evidence type="ECO:0000256" key="1">
    <source>
        <dbReference type="SAM" id="SignalP"/>
    </source>
</evidence>
<organism evidence="2 3">
    <name type="scientific">Hydrogenophaga bisanensis</name>
    <dbReference type="NCBI Taxonomy" id="439611"/>
    <lineage>
        <taxon>Bacteria</taxon>
        <taxon>Pseudomonadati</taxon>
        <taxon>Pseudomonadota</taxon>
        <taxon>Betaproteobacteria</taxon>
        <taxon>Burkholderiales</taxon>
        <taxon>Comamonadaceae</taxon>
        <taxon>Hydrogenophaga</taxon>
    </lineage>
</organism>
<evidence type="ECO:0000313" key="2">
    <source>
        <dbReference type="EMBL" id="MFC7433786.1"/>
    </source>
</evidence>
<feature type="signal peptide" evidence="1">
    <location>
        <begin position="1"/>
        <end position="19"/>
    </location>
</feature>
<gene>
    <name evidence="2" type="ORF">ACFQNJ_04610</name>
</gene>
<dbReference type="RefSeq" id="WP_382254242.1">
    <property type="nucleotide sequence ID" value="NZ_JBHTBX010000002.1"/>
</dbReference>
<evidence type="ECO:0000313" key="3">
    <source>
        <dbReference type="Proteomes" id="UP001596495"/>
    </source>
</evidence>
<accession>A0ABW2R5M4</accession>
<keyword evidence="3" id="KW-1185">Reference proteome</keyword>
<proteinExistence type="predicted"/>
<feature type="chain" id="PRO_5045889759" evidence="1">
    <location>
        <begin position="20"/>
        <end position="98"/>
    </location>
</feature>
<dbReference type="Proteomes" id="UP001596495">
    <property type="component" value="Unassembled WGS sequence"/>
</dbReference>
<protein>
    <submittedName>
        <fullName evidence="2">Uncharacterized protein</fullName>
    </submittedName>
</protein>
<name>A0ABW2R5M4_9BURK</name>
<sequence>MKKTLLITASLLLAATAQAKLPAPVLDDAAKAKAEEAKAKTAHGAKVEAYKLCMAMERSAAHYFKTSAAGGKAVKPAQASPACADPGPFVWPAAPAKS</sequence>